<dbReference type="SMART" id="SM00347">
    <property type="entry name" value="HTH_MARR"/>
    <property type="match status" value="1"/>
</dbReference>
<dbReference type="PANTHER" id="PTHR33164">
    <property type="entry name" value="TRANSCRIPTIONAL REGULATOR, MARR FAMILY"/>
    <property type="match status" value="1"/>
</dbReference>
<accession>A0ABR6ZY44</accession>
<dbReference type="EMBL" id="JACOGF010000019">
    <property type="protein sequence ID" value="MBC3920793.1"/>
    <property type="molecule type" value="Genomic_DNA"/>
</dbReference>
<name>A0ABR6ZY44_9BURK</name>
<dbReference type="InterPro" id="IPR036388">
    <property type="entry name" value="WH-like_DNA-bd_sf"/>
</dbReference>
<organism evidence="2 3">
    <name type="scientific">Undibacterium hunanense</name>
    <dbReference type="NCBI Taxonomy" id="2762292"/>
    <lineage>
        <taxon>Bacteria</taxon>
        <taxon>Pseudomonadati</taxon>
        <taxon>Pseudomonadota</taxon>
        <taxon>Betaproteobacteria</taxon>
        <taxon>Burkholderiales</taxon>
        <taxon>Oxalobacteraceae</taxon>
        <taxon>Undibacterium</taxon>
    </lineage>
</organism>
<dbReference type="Gene3D" id="1.10.10.10">
    <property type="entry name" value="Winged helix-like DNA-binding domain superfamily/Winged helix DNA-binding domain"/>
    <property type="match status" value="1"/>
</dbReference>
<reference evidence="2 3" key="1">
    <citation type="submission" date="2020-08" db="EMBL/GenBank/DDBJ databases">
        <title>Novel species isolated from subtropical streams in China.</title>
        <authorList>
            <person name="Lu H."/>
        </authorList>
    </citation>
    <scope>NUCLEOTIDE SEQUENCE [LARGE SCALE GENOMIC DNA]</scope>
    <source>
        <strain evidence="2 3">CY18W</strain>
    </source>
</reference>
<evidence type="ECO:0000259" key="1">
    <source>
        <dbReference type="PROSITE" id="PS50995"/>
    </source>
</evidence>
<evidence type="ECO:0000313" key="2">
    <source>
        <dbReference type="EMBL" id="MBC3920793.1"/>
    </source>
</evidence>
<gene>
    <name evidence="2" type="ORF">H8L32_25225</name>
</gene>
<dbReference type="PANTHER" id="PTHR33164:SF43">
    <property type="entry name" value="HTH-TYPE TRANSCRIPTIONAL REPRESSOR YETL"/>
    <property type="match status" value="1"/>
</dbReference>
<dbReference type="InterPro" id="IPR036390">
    <property type="entry name" value="WH_DNA-bd_sf"/>
</dbReference>
<sequence>MRKTNDNVNHSRQNNEDGVLDLIHTVMHQYRSMQYQALRDGPHDITHMEGKVLSFFGRQPRATQSDLAKHSGRDKAQLARLIKGLRDRGLLDAEADATDRRNVHLALTADGQAILSGLHQQAKRLNSKAVSGMDSAEQQQLLQFLLRVKNNLDATE</sequence>
<protein>
    <submittedName>
        <fullName evidence="2">MarR family transcriptional regulator</fullName>
    </submittedName>
</protein>
<dbReference type="RefSeq" id="WP_186950621.1">
    <property type="nucleotide sequence ID" value="NZ_JACOGF010000019.1"/>
</dbReference>
<dbReference type="Proteomes" id="UP000650424">
    <property type="component" value="Unassembled WGS sequence"/>
</dbReference>
<dbReference type="Pfam" id="PF12802">
    <property type="entry name" value="MarR_2"/>
    <property type="match status" value="1"/>
</dbReference>
<proteinExistence type="predicted"/>
<keyword evidence="3" id="KW-1185">Reference proteome</keyword>
<feature type="domain" description="HTH marR-type" evidence="1">
    <location>
        <begin position="16"/>
        <end position="150"/>
    </location>
</feature>
<dbReference type="PROSITE" id="PS50995">
    <property type="entry name" value="HTH_MARR_2"/>
    <property type="match status" value="1"/>
</dbReference>
<evidence type="ECO:0000313" key="3">
    <source>
        <dbReference type="Proteomes" id="UP000650424"/>
    </source>
</evidence>
<dbReference type="PRINTS" id="PR00598">
    <property type="entry name" value="HTHMARR"/>
</dbReference>
<dbReference type="InterPro" id="IPR000835">
    <property type="entry name" value="HTH_MarR-typ"/>
</dbReference>
<dbReference type="InterPro" id="IPR039422">
    <property type="entry name" value="MarR/SlyA-like"/>
</dbReference>
<dbReference type="SUPFAM" id="SSF46785">
    <property type="entry name" value="Winged helix' DNA-binding domain"/>
    <property type="match status" value="1"/>
</dbReference>
<comment type="caution">
    <text evidence="2">The sequence shown here is derived from an EMBL/GenBank/DDBJ whole genome shotgun (WGS) entry which is preliminary data.</text>
</comment>